<accession>A0ABQ9NCY9</accession>
<dbReference type="InterPro" id="IPR059002">
    <property type="entry name" value="IBH1_N"/>
</dbReference>
<dbReference type="PANTHER" id="PTHR33124:SF109">
    <property type="entry name" value="TRANSCRIPTION FACTOR IBH1"/>
    <property type="match status" value="1"/>
</dbReference>
<keyword evidence="2" id="KW-0804">Transcription</keyword>
<evidence type="ECO:0000259" key="3">
    <source>
        <dbReference type="Pfam" id="PF26576"/>
    </source>
</evidence>
<organism evidence="4 5">
    <name type="scientific">Hevea brasiliensis</name>
    <name type="common">Para rubber tree</name>
    <name type="synonym">Siphonia brasiliensis</name>
    <dbReference type="NCBI Taxonomy" id="3981"/>
    <lineage>
        <taxon>Eukaryota</taxon>
        <taxon>Viridiplantae</taxon>
        <taxon>Streptophyta</taxon>
        <taxon>Embryophyta</taxon>
        <taxon>Tracheophyta</taxon>
        <taxon>Spermatophyta</taxon>
        <taxon>Magnoliopsida</taxon>
        <taxon>eudicotyledons</taxon>
        <taxon>Gunneridae</taxon>
        <taxon>Pentapetalae</taxon>
        <taxon>rosids</taxon>
        <taxon>fabids</taxon>
        <taxon>Malpighiales</taxon>
        <taxon>Euphorbiaceae</taxon>
        <taxon>Crotonoideae</taxon>
        <taxon>Micrandreae</taxon>
        <taxon>Hevea</taxon>
    </lineage>
</organism>
<dbReference type="Proteomes" id="UP001174677">
    <property type="component" value="Chromosome 1"/>
</dbReference>
<keyword evidence="1" id="KW-0805">Transcription regulation</keyword>
<comment type="caution">
    <text evidence="4">The sequence shown here is derived from an EMBL/GenBank/DDBJ whole genome shotgun (WGS) entry which is preliminary data.</text>
</comment>
<dbReference type="Pfam" id="PF26576">
    <property type="entry name" value="IBH1_N"/>
    <property type="match status" value="1"/>
</dbReference>
<evidence type="ECO:0000313" key="4">
    <source>
        <dbReference type="EMBL" id="KAJ9189293.1"/>
    </source>
</evidence>
<dbReference type="PANTHER" id="PTHR33124">
    <property type="entry name" value="TRANSCRIPTION FACTOR IBH1-LIKE 1"/>
    <property type="match status" value="1"/>
</dbReference>
<dbReference type="InterPro" id="IPR044660">
    <property type="entry name" value="IBH1-like"/>
</dbReference>
<gene>
    <name evidence="4" type="ORF">P3X46_000603</name>
</gene>
<dbReference type="EMBL" id="JARPOI010000001">
    <property type="protein sequence ID" value="KAJ9189293.1"/>
    <property type="molecule type" value="Genomic_DNA"/>
</dbReference>
<evidence type="ECO:0000313" key="5">
    <source>
        <dbReference type="Proteomes" id="UP001174677"/>
    </source>
</evidence>
<sequence>MTSIYQINSATRIRFARRFLISLSRMRRASTLGPPSDEEIRTRTRRIRIVSYSSMAFAVGSSRAWSRALVLKIRNRARFRGILRNKCLASKKKRVIKRHKVSREMSKTDMLRRLVPGGAGMGICGLLEETAHYMTCLATQVKVMQSIADHYSK</sequence>
<feature type="domain" description="IBH1-like N-terminal" evidence="3">
    <location>
        <begin position="14"/>
        <end position="76"/>
    </location>
</feature>
<evidence type="ECO:0000256" key="2">
    <source>
        <dbReference type="ARBA" id="ARBA00023163"/>
    </source>
</evidence>
<reference evidence="4" key="1">
    <citation type="journal article" date="2023" name="Plant Biotechnol. J.">
        <title>Chromosome-level wild Hevea brasiliensis genome provides new tools for genomic-assisted breeding and valuable loci to elevate rubber yield.</title>
        <authorList>
            <person name="Cheng H."/>
            <person name="Song X."/>
            <person name="Hu Y."/>
            <person name="Wu T."/>
            <person name="Yang Q."/>
            <person name="An Z."/>
            <person name="Feng S."/>
            <person name="Deng Z."/>
            <person name="Wu W."/>
            <person name="Zeng X."/>
            <person name="Tu M."/>
            <person name="Wang X."/>
            <person name="Huang H."/>
        </authorList>
    </citation>
    <scope>NUCLEOTIDE SEQUENCE</scope>
    <source>
        <strain evidence="4">MT/VB/25A 57/8</strain>
    </source>
</reference>
<protein>
    <recommendedName>
        <fullName evidence="3">IBH1-like N-terminal domain-containing protein</fullName>
    </recommendedName>
</protein>
<evidence type="ECO:0000256" key="1">
    <source>
        <dbReference type="ARBA" id="ARBA00023015"/>
    </source>
</evidence>
<keyword evidence="5" id="KW-1185">Reference proteome</keyword>
<name>A0ABQ9NCY9_HEVBR</name>
<proteinExistence type="predicted"/>